<dbReference type="GO" id="GO:0005634">
    <property type="term" value="C:nucleus"/>
    <property type="evidence" value="ECO:0007669"/>
    <property type="project" value="TreeGrafter"/>
</dbReference>
<reference evidence="4 5" key="1">
    <citation type="submission" date="2015-09" db="EMBL/GenBank/DDBJ databases">
        <title>Draft genome of the parasitic nematode Teladorsagia circumcincta isolate WARC Sus (inbred).</title>
        <authorList>
            <person name="Mitreva M."/>
        </authorList>
    </citation>
    <scope>NUCLEOTIDE SEQUENCE [LARGE SCALE GENOMIC DNA]</scope>
    <source>
        <strain evidence="4 5">S</strain>
    </source>
</reference>
<dbReference type="InterPro" id="IPR045148">
    <property type="entry name" value="TCRG1-like"/>
</dbReference>
<dbReference type="InterPro" id="IPR036020">
    <property type="entry name" value="WW_dom_sf"/>
</dbReference>
<dbReference type="PANTHER" id="PTHR15377:SF3">
    <property type="entry name" value="WW DOMAIN-CONTAINING PROTEIN"/>
    <property type="match status" value="1"/>
</dbReference>
<dbReference type="PROSITE" id="PS01159">
    <property type="entry name" value="WW_DOMAIN_1"/>
    <property type="match status" value="1"/>
</dbReference>
<dbReference type="PANTHER" id="PTHR15377">
    <property type="entry name" value="TRANSCRIPTION ELONGATION REGULATOR 1"/>
    <property type="match status" value="1"/>
</dbReference>
<dbReference type="EMBL" id="KZ349310">
    <property type="protein sequence ID" value="PIO65089.1"/>
    <property type="molecule type" value="Genomic_DNA"/>
</dbReference>
<dbReference type="OrthoDB" id="10635932at2759"/>
<evidence type="ECO:0000259" key="3">
    <source>
        <dbReference type="PROSITE" id="PS50020"/>
    </source>
</evidence>
<keyword evidence="1" id="KW-0677">Repeat</keyword>
<evidence type="ECO:0000313" key="4">
    <source>
        <dbReference type="EMBL" id="PIO65089.1"/>
    </source>
</evidence>
<feature type="compositionally biased region" description="Basic and acidic residues" evidence="2">
    <location>
        <begin position="7"/>
        <end position="22"/>
    </location>
</feature>
<gene>
    <name evidence="4" type="ORF">TELCIR_13254</name>
</gene>
<organism evidence="4 5">
    <name type="scientific">Teladorsagia circumcincta</name>
    <name type="common">Brown stomach worm</name>
    <name type="synonym">Ostertagia circumcincta</name>
    <dbReference type="NCBI Taxonomy" id="45464"/>
    <lineage>
        <taxon>Eukaryota</taxon>
        <taxon>Metazoa</taxon>
        <taxon>Ecdysozoa</taxon>
        <taxon>Nematoda</taxon>
        <taxon>Chromadorea</taxon>
        <taxon>Rhabditida</taxon>
        <taxon>Rhabditina</taxon>
        <taxon>Rhabditomorpha</taxon>
        <taxon>Strongyloidea</taxon>
        <taxon>Trichostrongylidae</taxon>
        <taxon>Teladorsagia</taxon>
    </lineage>
</organism>
<feature type="domain" description="WW" evidence="3">
    <location>
        <begin position="197"/>
        <end position="230"/>
    </location>
</feature>
<dbReference type="FunFam" id="2.20.70.10:FF:000133">
    <property type="entry name" value="TransCription Elongation Regulator homolog"/>
    <property type="match status" value="1"/>
</dbReference>
<name>A0A2G9U487_TELCI</name>
<dbReference type="Pfam" id="PF00397">
    <property type="entry name" value="WW"/>
    <property type="match status" value="1"/>
</dbReference>
<feature type="non-terminal residue" evidence="4">
    <location>
        <position position="1"/>
    </location>
</feature>
<evidence type="ECO:0000256" key="2">
    <source>
        <dbReference type="SAM" id="MobiDB-lite"/>
    </source>
</evidence>
<keyword evidence="5" id="KW-1185">Reference proteome</keyword>
<feature type="region of interest" description="Disordered" evidence="2">
    <location>
        <begin position="1"/>
        <end position="148"/>
    </location>
</feature>
<dbReference type="InterPro" id="IPR001202">
    <property type="entry name" value="WW_dom"/>
</dbReference>
<dbReference type="SUPFAM" id="SSF51045">
    <property type="entry name" value="WW domain"/>
    <property type="match status" value="1"/>
</dbReference>
<dbReference type="GO" id="GO:0070063">
    <property type="term" value="F:RNA polymerase binding"/>
    <property type="evidence" value="ECO:0007669"/>
    <property type="project" value="InterPro"/>
</dbReference>
<dbReference type="CDD" id="cd00201">
    <property type="entry name" value="WW"/>
    <property type="match status" value="1"/>
</dbReference>
<evidence type="ECO:0000256" key="1">
    <source>
        <dbReference type="ARBA" id="ARBA00022737"/>
    </source>
</evidence>
<feature type="compositionally biased region" description="Pro residues" evidence="2">
    <location>
        <begin position="176"/>
        <end position="198"/>
    </location>
</feature>
<dbReference type="SMART" id="SM00456">
    <property type="entry name" value="WW"/>
    <property type="match status" value="1"/>
</dbReference>
<dbReference type="Gene3D" id="2.20.70.10">
    <property type="match status" value="1"/>
</dbReference>
<dbReference type="PROSITE" id="PS50020">
    <property type="entry name" value="WW_DOMAIN_2"/>
    <property type="match status" value="1"/>
</dbReference>
<sequence length="242" mass="26090">QNYGDPHSMETDGYHHDGHHGGDGPGADHIVPGAGDHAQMDVGHDVTTGYNDQEAFHSDVHSQPANHEGGGDWGEHGGGEEYDQSGYEGQSFDHGYAGYEDGYQGPPGEAFRGRGGGMARPPFRGFPPGRGGAMPPPMFNGQAPPQQQPPPTFFRGRGEAQRNATAAAFAQRPPAGFMPPPFFPPGFPVPGRPMPPTNPDDAWNEYTAPDGRKYYYNSITQENTWDKPQVLIDKEGKVDYSG</sequence>
<proteinExistence type="predicted"/>
<dbReference type="Proteomes" id="UP000230423">
    <property type="component" value="Unassembled WGS sequence"/>
</dbReference>
<evidence type="ECO:0000313" key="5">
    <source>
        <dbReference type="Proteomes" id="UP000230423"/>
    </source>
</evidence>
<feature type="region of interest" description="Disordered" evidence="2">
    <location>
        <begin position="176"/>
        <end position="201"/>
    </location>
</feature>
<protein>
    <submittedName>
        <fullName evidence="4">WW domain protein</fullName>
    </submittedName>
</protein>
<feature type="compositionally biased region" description="Basic and acidic residues" evidence="2">
    <location>
        <begin position="69"/>
        <end position="79"/>
    </location>
</feature>
<dbReference type="AlphaFoldDB" id="A0A2G9U487"/>
<accession>A0A2G9U487</accession>
<dbReference type="GO" id="GO:0003712">
    <property type="term" value="F:transcription coregulator activity"/>
    <property type="evidence" value="ECO:0007669"/>
    <property type="project" value="TreeGrafter"/>
</dbReference>